<dbReference type="Proteomes" id="UP001165289">
    <property type="component" value="Unassembled WGS sequence"/>
</dbReference>
<organism evidence="1 2">
    <name type="scientific">Oopsacas minuta</name>
    <dbReference type="NCBI Taxonomy" id="111878"/>
    <lineage>
        <taxon>Eukaryota</taxon>
        <taxon>Metazoa</taxon>
        <taxon>Porifera</taxon>
        <taxon>Hexactinellida</taxon>
        <taxon>Hexasterophora</taxon>
        <taxon>Lyssacinosida</taxon>
        <taxon>Leucopsacidae</taxon>
        <taxon>Oopsacas</taxon>
    </lineage>
</organism>
<protein>
    <submittedName>
        <fullName evidence="1">Uncharacterized protein</fullName>
    </submittedName>
</protein>
<dbReference type="EMBL" id="JAKMXF010000233">
    <property type="protein sequence ID" value="KAI6654091.1"/>
    <property type="molecule type" value="Genomic_DNA"/>
</dbReference>
<name>A0AAV7JZH4_9METZ</name>
<reference evidence="1 2" key="1">
    <citation type="journal article" date="2023" name="BMC Biol.">
        <title>The compact genome of the sponge Oopsacas minuta (Hexactinellida) is lacking key metazoan core genes.</title>
        <authorList>
            <person name="Santini S."/>
            <person name="Schenkelaars Q."/>
            <person name="Jourda C."/>
            <person name="Duchesne M."/>
            <person name="Belahbib H."/>
            <person name="Rocher C."/>
            <person name="Selva M."/>
            <person name="Riesgo A."/>
            <person name="Vervoort M."/>
            <person name="Leys S.P."/>
            <person name="Kodjabachian L."/>
            <person name="Le Bivic A."/>
            <person name="Borchiellini C."/>
            <person name="Claverie J.M."/>
            <person name="Renard E."/>
        </authorList>
    </citation>
    <scope>NUCLEOTIDE SEQUENCE [LARGE SCALE GENOMIC DNA]</scope>
    <source>
        <strain evidence="1">SPO-2</strain>
    </source>
</reference>
<sequence>MEVLNQKIIPLARLDKLLNKNQISKEEYIENCNKFFSMKRQKYRDVYYRRKEKFSQEDKTNLQEIDSLERTRKTLLEEKRILLVEIGTYHFMMRNNYCPLEP</sequence>
<gene>
    <name evidence="1" type="ORF">LOD99_2937</name>
</gene>
<dbReference type="AlphaFoldDB" id="A0AAV7JZH4"/>
<keyword evidence="2" id="KW-1185">Reference proteome</keyword>
<evidence type="ECO:0000313" key="1">
    <source>
        <dbReference type="EMBL" id="KAI6654091.1"/>
    </source>
</evidence>
<accession>A0AAV7JZH4</accession>
<comment type="caution">
    <text evidence="1">The sequence shown here is derived from an EMBL/GenBank/DDBJ whole genome shotgun (WGS) entry which is preliminary data.</text>
</comment>
<proteinExistence type="predicted"/>
<evidence type="ECO:0000313" key="2">
    <source>
        <dbReference type="Proteomes" id="UP001165289"/>
    </source>
</evidence>